<dbReference type="PANTHER" id="PTHR35871">
    <property type="entry name" value="EXPRESSED PROTEIN"/>
    <property type="match status" value="1"/>
</dbReference>
<evidence type="ECO:0000313" key="2">
    <source>
        <dbReference type="EMBL" id="KIM91774.1"/>
    </source>
</evidence>
<reference evidence="2 3" key="1">
    <citation type="submission" date="2014-04" db="EMBL/GenBank/DDBJ databases">
        <authorList>
            <consortium name="DOE Joint Genome Institute"/>
            <person name="Kuo A."/>
            <person name="Tarkka M."/>
            <person name="Buscot F."/>
            <person name="Kohler A."/>
            <person name="Nagy L.G."/>
            <person name="Floudas D."/>
            <person name="Copeland A."/>
            <person name="Barry K.W."/>
            <person name="Cichocki N."/>
            <person name="Veneault-Fourrey C."/>
            <person name="LaButti K."/>
            <person name="Lindquist E.A."/>
            <person name="Lipzen A."/>
            <person name="Lundell T."/>
            <person name="Morin E."/>
            <person name="Murat C."/>
            <person name="Sun H."/>
            <person name="Tunlid A."/>
            <person name="Henrissat B."/>
            <person name="Grigoriev I.V."/>
            <person name="Hibbett D.S."/>
            <person name="Martin F."/>
            <person name="Nordberg H.P."/>
            <person name="Cantor M.N."/>
            <person name="Hua S.X."/>
        </authorList>
    </citation>
    <scope>NUCLEOTIDE SEQUENCE [LARGE SCALE GENOMIC DNA]</scope>
    <source>
        <strain evidence="2 3">F 1598</strain>
    </source>
</reference>
<dbReference type="Proteomes" id="UP000054166">
    <property type="component" value="Unassembled WGS sequence"/>
</dbReference>
<feature type="region of interest" description="Disordered" evidence="1">
    <location>
        <begin position="1"/>
        <end position="70"/>
    </location>
</feature>
<dbReference type="AlphaFoldDB" id="A0A0C3GJF7"/>
<dbReference type="OrthoDB" id="2449121at2759"/>
<accession>A0A0C3GJF7</accession>
<proteinExistence type="predicted"/>
<keyword evidence="3" id="KW-1185">Reference proteome</keyword>
<dbReference type="PANTHER" id="PTHR35871:SF1">
    <property type="entry name" value="CXC1-LIKE CYSTEINE CLUSTER ASSOCIATED WITH KDZ TRANSPOSASES DOMAIN-CONTAINING PROTEIN"/>
    <property type="match status" value="1"/>
</dbReference>
<protein>
    <submittedName>
        <fullName evidence="2">Uncharacterized protein</fullName>
    </submittedName>
</protein>
<dbReference type="EMBL" id="KN832971">
    <property type="protein sequence ID" value="KIM91774.1"/>
    <property type="molecule type" value="Genomic_DNA"/>
</dbReference>
<dbReference type="InParanoid" id="A0A0C3GJF7"/>
<dbReference type="HOGENOM" id="CLU_776379_0_0_1"/>
<reference evidence="3" key="2">
    <citation type="submission" date="2015-01" db="EMBL/GenBank/DDBJ databases">
        <title>Evolutionary Origins and Diversification of the Mycorrhizal Mutualists.</title>
        <authorList>
            <consortium name="DOE Joint Genome Institute"/>
            <consortium name="Mycorrhizal Genomics Consortium"/>
            <person name="Kohler A."/>
            <person name="Kuo A."/>
            <person name="Nagy L.G."/>
            <person name="Floudas D."/>
            <person name="Copeland A."/>
            <person name="Barry K.W."/>
            <person name="Cichocki N."/>
            <person name="Veneault-Fourrey C."/>
            <person name="LaButti K."/>
            <person name="Lindquist E.A."/>
            <person name="Lipzen A."/>
            <person name="Lundell T."/>
            <person name="Morin E."/>
            <person name="Murat C."/>
            <person name="Riley R."/>
            <person name="Ohm R."/>
            <person name="Sun H."/>
            <person name="Tunlid A."/>
            <person name="Henrissat B."/>
            <person name="Grigoriev I.V."/>
            <person name="Hibbett D.S."/>
            <person name="Martin F."/>
        </authorList>
    </citation>
    <scope>NUCLEOTIDE SEQUENCE [LARGE SCALE GENOMIC DNA]</scope>
    <source>
        <strain evidence="3">F 1598</strain>
    </source>
</reference>
<evidence type="ECO:0000313" key="3">
    <source>
        <dbReference type="Proteomes" id="UP000054166"/>
    </source>
</evidence>
<feature type="compositionally biased region" description="Acidic residues" evidence="1">
    <location>
        <begin position="8"/>
        <end position="18"/>
    </location>
</feature>
<sequence>MTGRHSESEDEDSSDGENDITALQAHYTSILPENLKSDQVKSNKQNRPVRYNGDSRTTASRRQTKWKKASRGCEKMDSYFQRIQLMWTGEVYDEEEDLTDPTSDKGVEDSWVDKDKLQLAEWEAKGLTADDVTDLEAAPDEVPEVTAAQEWLEEDETNDLERLPGARNILATIRACLKDVKKLKTMHSIKAFTQLTAVAEYLKLRDKYQKHPKCTHPCLNTSLVIVRHMGKGAYFARQIQQNEEYLAKHGRLYLSKESAQYGQYTLLDNESVVHGVRRYLAAQNLGSITPHLLCHHVNKVIIPALDLTMKKATISKRTAINWLKKLGYTCKNVKKGVYFDRHEHQISLRLKRNFLQN</sequence>
<gene>
    <name evidence="2" type="ORF">PILCRDRAFT_885</name>
</gene>
<name>A0A0C3GJF7_PILCF</name>
<evidence type="ECO:0000256" key="1">
    <source>
        <dbReference type="SAM" id="MobiDB-lite"/>
    </source>
</evidence>
<organism evidence="2 3">
    <name type="scientific">Piloderma croceum (strain F 1598)</name>
    <dbReference type="NCBI Taxonomy" id="765440"/>
    <lineage>
        <taxon>Eukaryota</taxon>
        <taxon>Fungi</taxon>
        <taxon>Dikarya</taxon>
        <taxon>Basidiomycota</taxon>
        <taxon>Agaricomycotina</taxon>
        <taxon>Agaricomycetes</taxon>
        <taxon>Agaricomycetidae</taxon>
        <taxon>Atheliales</taxon>
        <taxon>Atheliaceae</taxon>
        <taxon>Piloderma</taxon>
    </lineage>
</organism>